<dbReference type="PANTHER" id="PTHR33308:SF9">
    <property type="entry name" value="PEPTIDOGLYCAN HYDROLASE FLGJ"/>
    <property type="match status" value="1"/>
</dbReference>
<sequence>MAKREKYIFDVEAEVGKAAKSIKSLEAELSKLQKLNKEIDATGGDRTEKEMLATLKAAKEVNAEYQKMQRILKDLSKYSGKVSRKEFNDSKVINNAKTSVQGGKVTDSFGQMLKNMERQINSVNKQFDNHRKAMVDRGQQYTPHLKTNRKDSQGNSNPSMMGRNKSTTQDMEKAVDKFLNGQNEATTGLNQALYQLKEISKLNRRSESLSRRASASGYMSFQQYSNFTGDRRTVQQTYGGLKTANRERVLELSGQATGISKELDRLNSKKGLTAREGEERKKLMRQLEGIDAELTARKKLNSSLDETTSNMEKFNQSLVDAQVSVKPERGTMRGMMYERAPAIALAIGGAITATIGKLYSEGGNHSKAMRPDEMYVGQQTGAVGANWRPNRTATMRSGLGNHLGFTGQEMMEFQSNYLSANGYHGAEDMKAATTGQATFARATGLGSDEVKDFFNTAYRSGGIDGNQTKQFQNAFLGAMKQSGAVGREKDQLKALNGILSSMSQNRTVSNQDMMRTVGLQSAISSSGVASLQGTKGGALMEQLDNGIREGFNDPQMRVLFGQGTKYQGMGGRAALRKQMEKGISDPDNLNTLIDASKASAGQDPAEQAEVLATLASKMGVNMSSDQARGLIDLQPSGKLTKENIDKVMKEGLKEGSIESAKRDKAYSESKASIDNSSEAATAKQATELNDMGSKLRQANAALGGLPAPLYTAIAAVVAFTAAVAGSALMFKGASWLKGGMASKYGGKGGKGGKGGGTGGGGGAGGAAATGAGAAAGAGGVGAAAAGEVGAGVAAGGAAAGAAAGGSKLAGVGKGFMKGAGKLMLPLGILMGASEIMQAPEEAKGSAIGSAVGGIGGGIAGGAATGAIAGSFLGPIGTAVGGIAGGIAGGFAGSSLGETIGGWFDSGPKEDASAADKAKADASAAALAAAAGTSGAVGSSALQSQMAQGITGAPNMSQVGSMASALGISSGAMASALGISSGQENQIQTMTDKENTNTKKANEAKKGDNLSYERENISMYERVLTRAEQILAQARAQNGIMGVGGGGTAGAGGGINGFTGGGKLQFLAAGQKWSSSNLQQHDLGFTDQNLTAEDLDKWIDSKAPQGSMMRGMGATFLKAGQEYGLDPRYLIAHAAEESGWGTSKIARDKGNFFGIGAFDDSPYSSAYEFKDGTGSAAERGIMGGAKWISEKYYGKGNTTLDKMKAAGYATNASWAPNIASIMAGAPTGSGSGNVTATINVNVKGDEKVSDKLKNSSDMKKAGKDIGSLLGFYSREMTIA</sequence>
<evidence type="ECO:0000259" key="4">
    <source>
        <dbReference type="SMART" id="SM00047"/>
    </source>
</evidence>
<reference evidence="6" key="1">
    <citation type="submission" date="2016-04" db="EMBL/GenBank/DDBJ databases">
        <authorList>
            <person name="Adebesin M.O."/>
            <person name="Ahama K."/>
            <person name="Alekasir E.M."/>
            <person name="Ali S."/>
            <person name="Aligholizadeh E."/>
            <person name="Allison J.M."/>
            <person name="Alzaher A."/>
            <person name="Andaya C.D."/>
            <person name="Asfaw S."/>
            <person name="Bansal N."/>
            <person name="Beauchard M.A."/>
            <person name="Betancourt K.A."/>
            <person name="Bhatia B."/>
            <person name="Boretti N.A."/>
            <person name="Brondi J.N."/>
            <person name="Byrd C.E."/>
            <person name="Cao A."/>
            <person name="Cardosa E.A."/>
            <person name="Carter A."/>
            <person name="Chen S."/>
            <person name="Chen Y."/>
            <person name="Clara V.K."/>
            <person name="Cobuzzi M."/>
            <person name="Conn O.L."/>
            <person name="Crosby I.A."/>
            <person name="Daly S.B."/>
            <person name="Depaz I.X."/>
            <person name="Dhaurali S."/>
            <person name="Dowdy K.M."/>
            <person name="Edokobi N.B."/>
            <person name="Ekanayake A.B."/>
            <person name="Ekekwe S.O."/>
            <person name="Emond M.A."/>
            <person name="Endres L."/>
            <person name="Eng S."/>
            <person name="Felkoski S.A."/>
            <person name="Gant C.D."/>
            <person name="Gaskin B."/>
            <person name="Gondal S."/>
            <person name="Gutmann J."/>
            <person name="Ha T.-A."/>
            <person name="Habteyes H."/>
            <person name="Hariri O."/>
            <person name="Healey R.M."/>
            <person name="Heins J.L."/>
            <person name="Henderson A.L."/>
            <person name="Hernandez F.M."/>
            <person name="Hoang P.T."/>
            <person name="Hope K.T."/>
            <person name="Husna A."/>
            <person name="Hussain A."/>
            <person name="Imani O."/>
            <person name="Jackson N.L."/>
            <person name="Jacob V.M."/>
            <person name="Kang C."/>
            <person name="Kantov R.M."/>
            <person name="Kavuru S."/>
            <person name="Kerr M.S."/>
            <person name="Khan O.A."/>
            <person name="Khan T.M."/>
            <person name="King T."/>
            <person name="Kulkarni R."/>
            <person name="Li A."/>
            <person name="Maczka C."/>
            <person name="Maisonet E."/>
            <person name="Majethia P.M."/>
            <person name="Malik D.A."/>
            <person name="Mariam A."/>
            <person name="Marquess E.B."/>
            <person name="Mattison J."/>
            <person name="Mcdonald N."/>
            <person name="Mehr S."/>
            <person name="Mengers S.R."/>
            <person name="Michaels D.P."/>
            <person name="Mondal S."/>
            <person name="Monney D.B."/>
            <person name="Nakhleh S.I."/>
            <person name="Ndubuizu N.C."/>
            <person name="Nguyen A.H."/>
            <person name="Nguyen K.M."/>
            <person name="Nguyen M.T."/>
            <person name="Nicholas M.L."/>
            <person name="Nimalan J.P."/>
            <person name="O'Connell R.A."/>
            <person name="Odoi E."/>
            <person name="Ojo L."/>
            <person name="Okoye A.E."/>
            <person name="Olateru-Olagbegi O."/>
            <person name="Osei K.V."/>
            <person name="Osei-Tutu A."/>
            <person name="Palilla A.M."/>
            <person name="Pancholi S."/>
            <person name="Park J.H."/>
            <person name="Patel K."/>
            <person name="Patel P."/>
            <person name="Pennington E."/>
            <person name="Peterson R.E."/>
            <person name="Pon J."/>
            <person name="Pourkarim H."/>
            <person name="Reed M.L."/>
            <person name="Rottman V."/>
            <person name="Salazar J."/>
            <person name="Samet S."/>
            <person name="Sendze O."/>
            <person name="Stelmack M.A."/>
            <person name="Stinnett R."/>
            <person name="Tchouaga A.L."/>
            <person name="Thompson E.M."/>
            <person name="Tran N.G."/>
            <person name="Truong T."/>
            <person name="Udo J.A."/>
            <person name="Verona L.T."/>
            <person name="Vu T.-Q."/>
            <person name="Wade J."/>
            <person name="Wang N.Q."/>
            <person name="Waters Z.M."/>
            <person name="Wellman R.J."/>
            <person name="Woldegabreal S."/>
            <person name="Yee A.C."/>
            <person name="Yirefu M."/>
            <person name="Zahangir S."/>
            <person name="Zhai Y."/>
            <person name="Devine C.L."/>
            <person name="Liao K."/>
            <person name="Prasad P.K."/>
            <person name="Ruthenberg K.J."/>
            <person name="Shonk J.A."/>
            <person name="Way M."/>
            <person name="Yousufi H.K."/>
            <person name="Cao L."/>
            <person name="Fox J."/>
            <person name="Hobbs E."/>
            <person name="Kilic S."/>
            <person name="Nunn R."/>
            <person name="Patel R."/>
            <person name="Rubenstein M."/>
            <person name="Cresawn S.G."/>
            <person name="Russell D.A."/>
            <person name="Pope W.H."/>
            <person name="Jacobs-Sera D."/>
            <person name="Hendrix R.W."/>
            <person name="Hatfull G.F."/>
            <person name="Erill I."/>
            <person name="Caruso S.M."/>
        </authorList>
    </citation>
    <scope>NUCLEOTIDE SEQUENCE [LARGE SCALE GENOMIC DNA]</scope>
</reference>
<dbReference type="Pfam" id="PF01832">
    <property type="entry name" value="Glucosaminidase"/>
    <property type="match status" value="1"/>
</dbReference>
<dbReference type="SMART" id="SM00047">
    <property type="entry name" value="LYZ2"/>
    <property type="match status" value="1"/>
</dbReference>
<name>A0A173GB82_9CAUD</name>
<proteinExistence type="predicted"/>
<dbReference type="EMBL" id="KX011169">
    <property type="protein sequence ID" value="ANH50567.1"/>
    <property type="molecule type" value="Genomic_DNA"/>
</dbReference>
<dbReference type="Proteomes" id="UP000203219">
    <property type="component" value="Segment"/>
</dbReference>
<feature type="domain" description="Mannosyl-glycoprotein endo-beta-N-acetylglucosamidase-like" evidence="4">
    <location>
        <begin position="1099"/>
        <end position="1238"/>
    </location>
</feature>
<keyword evidence="2" id="KW-0175">Coiled coil</keyword>
<dbReference type="GO" id="GO:0004040">
    <property type="term" value="F:amidase activity"/>
    <property type="evidence" value="ECO:0007669"/>
    <property type="project" value="InterPro"/>
</dbReference>
<dbReference type="InterPro" id="IPR051056">
    <property type="entry name" value="Glycosyl_Hydrolase_73"/>
</dbReference>
<evidence type="ECO:0000313" key="5">
    <source>
        <dbReference type="EMBL" id="ANH50567.1"/>
    </source>
</evidence>
<feature type="compositionally biased region" description="Polar residues" evidence="3">
    <location>
        <begin position="669"/>
        <end position="684"/>
    </location>
</feature>
<feature type="region of interest" description="Disordered" evidence="3">
    <location>
        <begin position="144"/>
        <end position="165"/>
    </location>
</feature>
<dbReference type="GeneID" id="29059818"/>
<dbReference type="RefSeq" id="YP_009282054.1">
    <property type="nucleotide sequence ID" value="NC_031034.1"/>
</dbReference>
<evidence type="ECO:0000256" key="2">
    <source>
        <dbReference type="SAM" id="Coils"/>
    </source>
</evidence>
<feature type="compositionally biased region" description="Basic and acidic residues" evidence="3">
    <location>
        <begin position="655"/>
        <end position="667"/>
    </location>
</feature>
<dbReference type="InterPro" id="IPR002901">
    <property type="entry name" value="MGlyc_endo_b_GlcNAc-like_dom"/>
</dbReference>
<dbReference type="KEGG" id="vg:29059818"/>
<protein>
    <submittedName>
        <fullName evidence="5">Tape measure protein</fullName>
    </submittedName>
</protein>
<keyword evidence="1" id="KW-0378">Hydrolase</keyword>
<feature type="coiled-coil region" evidence="2">
    <location>
        <begin position="15"/>
        <end position="78"/>
    </location>
</feature>
<dbReference type="PANTHER" id="PTHR33308">
    <property type="entry name" value="PEPTIDOGLYCAN HYDROLASE FLGJ"/>
    <property type="match status" value="1"/>
</dbReference>
<evidence type="ECO:0000256" key="3">
    <source>
        <dbReference type="SAM" id="MobiDB-lite"/>
    </source>
</evidence>
<dbReference type="Gene3D" id="1.10.530.10">
    <property type="match status" value="1"/>
</dbReference>
<feature type="region of interest" description="Disordered" evidence="3">
    <location>
        <begin position="655"/>
        <end position="684"/>
    </location>
</feature>
<evidence type="ECO:0000313" key="6">
    <source>
        <dbReference type="Proteomes" id="UP000203219"/>
    </source>
</evidence>
<evidence type="ECO:0000256" key="1">
    <source>
        <dbReference type="ARBA" id="ARBA00022801"/>
    </source>
</evidence>
<gene>
    <name evidence="5" type="ORF">SALINJAH_100</name>
</gene>
<organism evidence="5 6">
    <name type="scientific">Bacillus phage SalinJah</name>
    <dbReference type="NCBI Taxonomy" id="1837830"/>
    <lineage>
        <taxon>Viruses</taxon>
        <taxon>Duplodnaviria</taxon>
        <taxon>Heunggongvirae</taxon>
        <taxon>Uroviricota</taxon>
        <taxon>Caudoviricetes</taxon>
        <taxon>Herelleviridae</taxon>
        <taxon>Bastillevirinae</taxon>
        <taxon>Wphvirus</taxon>
        <taxon>Wphvirus BPS13</taxon>
    </lineage>
</organism>
<accession>A0A173GB82</accession>
<feature type="compositionally biased region" description="Polar residues" evidence="3">
    <location>
        <begin position="153"/>
        <end position="165"/>
    </location>
</feature>